<dbReference type="EMBL" id="BMKL01000001">
    <property type="protein sequence ID" value="GGD91642.1"/>
    <property type="molecule type" value="Genomic_DNA"/>
</dbReference>
<sequence>MTAQRYSVQLEARMEEVRAMRHFQVGHDGLGQLYKAMAERALDRIRGDRLGQPSPFHDRIDLAHARMYALSPKNGEPPSRSLAVEAGQAAGFSEREILDVIETIEAYGDRSSLISDGQLAIQLTNLGYPVTTDNIARARATAAAAMAEACLAAASDSGVPVKLGVPSPRAMALFGSQSARWICEAIAPASQDESGTPVPLNDGCRDGPFSQVAEIVIENRKREGLWDDDRAREVSASVNLLVGANGDIPFSSIKQQHLFECVKLMGRLPKRYNHFMVKGQGGFAAALASVEPPDKETEDQEHARLRKIGLHSGTRNKHLCWLKAVIEGAATAGFAKHSLDFKGLRHNAKQTKKTDKRKKNEKRPNWTVEAFAKLTSGPVYEGCAGIDNRFKPGAHVIHDGVYWSPLVNLNICGRPSEGAGLESVDVFPDAPVPYIYVRPNRLRGLKVDEGERKVAVSQKVIELGFLDYVRAVQAAGHAALFPEFVHPDGLLDFDWMMRKRAIDPARKFHFPGGTGLELHGKAPDGHSLRGTGRTALRDFGVELPMRNYISGHVDGTVGVEVYEADPDLALVRDAIAGLDAFFEHLRPMPLKMRPTERMCFGSPRGRPRAEPAERSARLNANV</sequence>
<gene>
    <name evidence="2" type="ORF">GCM10011515_09150</name>
</gene>
<feature type="compositionally biased region" description="Basic and acidic residues" evidence="1">
    <location>
        <begin position="607"/>
        <end position="616"/>
    </location>
</feature>
<feature type="compositionally biased region" description="Basic residues" evidence="1">
    <location>
        <begin position="345"/>
        <end position="361"/>
    </location>
</feature>
<dbReference type="Proteomes" id="UP000619041">
    <property type="component" value="Unassembled WGS sequence"/>
</dbReference>
<dbReference type="SUPFAM" id="SSF56349">
    <property type="entry name" value="DNA breaking-rejoining enzymes"/>
    <property type="match status" value="1"/>
</dbReference>
<reference evidence="3" key="1">
    <citation type="journal article" date="2019" name="Int. J. Syst. Evol. Microbiol.">
        <title>The Global Catalogue of Microorganisms (GCM) 10K type strain sequencing project: providing services to taxonomists for standard genome sequencing and annotation.</title>
        <authorList>
            <consortium name="The Broad Institute Genomics Platform"/>
            <consortium name="The Broad Institute Genome Sequencing Center for Infectious Disease"/>
            <person name="Wu L."/>
            <person name="Ma J."/>
        </authorList>
    </citation>
    <scope>NUCLEOTIDE SEQUENCE [LARGE SCALE GENOMIC DNA]</scope>
    <source>
        <strain evidence="3">CGMCC 1.15959</strain>
    </source>
</reference>
<protein>
    <submittedName>
        <fullName evidence="2">Uncharacterized protein</fullName>
    </submittedName>
</protein>
<dbReference type="RefSeq" id="WP_188644052.1">
    <property type="nucleotide sequence ID" value="NZ_BMKL01000001.1"/>
</dbReference>
<organism evidence="2 3">
    <name type="scientific">Tsuneonella deserti</name>
    <dbReference type="NCBI Taxonomy" id="2035528"/>
    <lineage>
        <taxon>Bacteria</taxon>
        <taxon>Pseudomonadati</taxon>
        <taxon>Pseudomonadota</taxon>
        <taxon>Alphaproteobacteria</taxon>
        <taxon>Sphingomonadales</taxon>
        <taxon>Erythrobacteraceae</taxon>
        <taxon>Tsuneonella</taxon>
    </lineage>
</organism>
<evidence type="ECO:0000313" key="2">
    <source>
        <dbReference type="EMBL" id="GGD91642.1"/>
    </source>
</evidence>
<dbReference type="InterPro" id="IPR011010">
    <property type="entry name" value="DNA_brk_join_enz"/>
</dbReference>
<evidence type="ECO:0000313" key="3">
    <source>
        <dbReference type="Proteomes" id="UP000619041"/>
    </source>
</evidence>
<feature type="region of interest" description="Disordered" evidence="1">
    <location>
        <begin position="600"/>
        <end position="622"/>
    </location>
</feature>
<proteinExistence type="predicted"/>
<name>A0ABQ1S5Q3_9SPHN</name>
<comment type="caution">
    <text evidence="2">The sequence shown here is derived from an EMBL/GenBank/DDBJ whole genome shotgun (WGS) entry which is preliminary data.</text>
</comment>
<keyword evidence="3" id="KW-1185">Reference proteome</keyword>
<evidence type="ECO:0000256" key="1">
    <source>
        <dbReference type="SAM" id="MobiDB-lite"/>
    </source>
</evidence>
<feature type="region of interest" description="Disordered" evidence="1">
    <location>
        <begin position="345"/>
        <end position="364"/>
    </location>
</feature>
<accession>A0ABQ1S5Q3</accession>